<keyword evidence="1" id="KW-0732">Signal</keyword>
<dbReference type="EMBL" id="UWPJ01000011">
    <property type="protein sequence ID" value="VCU69163.1"/>
    <property type="molecule type" value="Genomic_DNA"/>
</dbReference>
<proteinExistence type="predicted"/>
<evidence type="ECO:0000313" key="3">
    <source>
        <dbReference type="Proteomes" id="UP000277294"/>
    </source>
</evidence>
<evidence type="ECO:0000256" key="1">
    <source>
        <dbReference type="SAM" id="SignalP"/>
    </source>
</evidence>
<feature type="signal peptide" evidence="1">
    <location>
        <begin position="1"/>
        <end position="22"/>
    </location>
</feature>
<evidence type="ECO:0000313" key="2">
    <source>
        <dbReference type="EMBL" id="VCU69163.1"/>
    </source>
</evidence>
<gene>
    <name evidence="2" type="ORF">PIGHUM_01223</name>
</gene>
<evidence type="ECO:0008006" key="4">
    <source>
        <dbReference type="Google" id="ProtNLM"/>
    </source>
</evidence>
<dbReference type="Proteomes" id="UP000277294">
    <property type="component" value="Unassembled WGS sequence"/>
</dbReference>
<dbReference type="PROSITE" id="PS51257">
    <property type="entry name" value="PROKAR_LIPOPROTEIN"/>
    <property type="match status" value="1"/>
</dbReference>
<reference evidence="2 3" key="1">
    <citation type="submission" date="2018-10" db="EMBL/GenBank/DDBJ databases">
        <authorList>
            <person name="Criscuolo A."/>
        </authorList>
    </citation>
    <scope>NUCLEOTIDE SEQUENCE [LARGE SCALE GENOMIC DNA]</scope>
    <source>
        <strain evidence="2">DnA1</strain>
    </source>
</reference>
<sequence>MKKLVQTALVALGLSVAMACQAAETPEPGQRMSPEQLAQWGQLRSYTAGSSRLRVLPVPPADGEGVLLLSSQDVVGLSRNEVLVVGASEDQVRAAASVPAPVSVQYMAPTGSALLRYAEFGQAVAALKALKTNLPGATVRLPVQWEKTPVPR</sequence>
<keyword evidence="3" id="KW-1185">Reference proteome</keyword>
<name>A0A3P4AYP6_9BURK</name>
<accession>A0A3P4AYP6</accession>
<protein>
    <recommendedName>
        <fullName evidence="4">SPOR domain-containing protein</fullName>
    </recommendedName>
</protein>
<feature type="chain" id="PRO_5018133854" description="SPOR domain-containing protein" evidence="1">
    <location>
        <begin position="23"/>
        <end position="152"/>
    </location>
</feature>
<dbReference type="AlphaFoldDB" id="A0A3P4AYP6"/>
<organism evidence="2 3">
    <name type="scientific">Pigmentiphaga humi</name>
    <dbReference type="NCBI Taxonomy" id="2478468"/>
    <lineage>
        <taxon>Bacteria</taxon>
        <taxon>Pseudomonadati</taxon>
        <taxon>Pseudomonadota</taxon>
        <taxon>Betaproteobacteria</taxon>
        <taxon>Burkholderiales</taxon>
        <taxon>Alcaligenaceae</taxon>
        <taxon>Pigmentiphaga</taxon>
    </lineage>
</organism>